<organism evidence="2 3">
    <name type="scientific">Candidatus Brocadia carolinensis</name>
    <dbReference type="NCBI Taxonomy" id="1004156"/>
    <lineage>
        <taxon>Bacteria</taxon>
        <taxon>Pseudomonadati</taxon>
        <taxon>Planctomycetota</taxon>
        <taxon>Candidatus Brocadiia</taxon>
        <taxon>Candidatus Brocadiales</taxon>
        <taxon>Candidatus Brocadiaceae</taxon>
        <taxon>Candidatus Brocadia</taxon>
    </lineage>
</organism>
<feature type="domain" description="Transposase DDE" evidence="1">
    <location>
        <begin position="56"/>
        <end position="300"/>
    </location>
</feature>
<dbReference type="InterPro" id="IPR025668">
    <property type="entry name" value="Tnp_DDE_dom"/>
</dbReference>
<comment type="caution">
    <text evidence="2">The sequence shown here is derived from an EMBL/GenBank/DDBJ whole genome shotgun (WGS) entry which is preliminary data.</text>
</comment>
<evidence type="ECO:0000313" key="2">
    <source>
        <dbReference type="EMBL" id="OOP57010.1"/>
    </source>
</evidence>
<protein>
    <recommendedName>
        <fullName evidence="1">Transposase DDE domain-containing protein</fullName>
    </recommendedName>
</protein>
<dbReference type="STRING" id="1004156.AYP45_05910"/>
<dbReference type="EMBL" id="AYTS01000051">
    <property type="protein sequence ID" value="OOP57010.1"/>
    <property type="molecule type" value="Genomic_DNA"/>
</dbReference>
<proteinExistence type="predicted"/>
<sequence>MGVKLRQQHSKILKGRKQKIDRRLKRKQWEDQERPMFKGRNIHYEVAEKIQAIRCGGIGAIHQMVQRSGLVEEINAKVKLLKVHVPYHESDHVLNIAYNILVGGMRLEDIELNRNNEGYLNAVGAQRIPDPTTAGDFTRRFTPEDIGSLMESINTVRSRVWAEGRKEKWKEALIDVDGTIAGTYGECKGGMNLSHKGIWGYAPLIVSFANTKEVLYLENHPGNVASHDGSVKWIDRAIEVVKPYAEEICIREDTDFSLTGNFDRWSERVDFVFGMDARAVLIKRAGELPEEAWNALVRKPRYAVKTQQRQKPENRKEELVKEKGYKNIRLTGERVAEFEYQPGKCEKICVGKELERGKRREGAI</sequence>
<evidence type="ECO:0000313" key="3">
    <source>
        <dbReference type="Proteomes" id="UP000189681"/>
    </source>
</evidence>
<accession>A0A1V4AV75</accession>
<gene>
    <name evidence="2" type="ORF">AYP45_05910</name>
</gene>
<evidence type="ECO:0000259" key="1">
    <source>
        <dbReference type="Pfam" id="PF13701"/>
    </source>
</evidence>
<reference evidence="2 3" key="1">
    <citation type="journal article" date="2017" name="Water Res.">
        <title>Discovery and metagenomic analysis of an anammox bacterial enrichment related to Candidatus "Brocadia caroliniensis" in a full-scale glycerol-fed nitritation-denitritation separate centrate treatment process.</title>
        <authorList>
            <person name="Park H."/>
            <person name="Brotto A.C."/>
            <person name="van Loosdrecht M.C."/>
            <person name="Chandran K."/>
        </authorList>
    </citation>
    <scope>NUCLEOTIDE SEQUENCE [LARGE SCALE GENOMIC DNA]</scope>
    <source>
        <strain evidence="2">26THWARD</strain>
    </source>
</reference>
<dbReference type="Proteomes" id="UP000189681">
    <property type="component" value="Unassembled WGS sequence"/>
</dbReference>
<dbReference type="Pfam" id="PF13701">
    <property type="entry name" value="DDE_Tnp_1_4"/>
    <property type="match status" value="1"/>
</dbReference>
<name>A0A1V4AV75_9BACT</name>
<dbReference type="AlphaFoldDB" id="A0A1V4AV75"/>